<keyword evidence="2" id="KW-1133">Transmembrane helix</keyword>
<feature type="transmembrane region" description="Helical" evidence="2">
    <location>
        <begin position="215"/>
        <end position="236"/>
    </location>
</feature>
<name>A0A9P5PHN0_9AGAR</name>
<keyword evidence="2" id="KW-0812">Transmembrane</keyword>
<reference evidence="3" key="1">
    <citation type="submission" date="2020-11" db="EMBL/GenBank/DDBJ databases">
        <authorList>
            <consortium name="DOE Joint Genome Institute"/>
            <person name="Ahrendt S."/>
            <person name="Riley R."/>
            <person name="Andreopoulos W."/>
            <person name="Labutti K."/>
            <person name="Pangilinan J."/>
            <person name="Ruiz-Duenas F.J."/>
            <person name="Barrasa J.M."/>
            <person name="Sanchez-Garcia M."/>
            <person name="Camarero S."/>
            <person name="Miyauchi S."/>
            <person name="Serrano A."/>
            <person name="Linde D."/>
            <person name="Babiker R."/>
            <person name="Drula E."/>
            <person name="Ayuso-Fernandez I."/>
            <person name="Pacheco R."/>
            <person name="Padilla G."/>
            <person name="Ferreira P."/>
            <person name="Barriuso J."/>
            <person name="Kellner H."/>
            <person name="Castanera R."/>
            <person name="Alfaro M."/>
            <person name="Ramirez L."/>
            <person name="Pisabarro A.G."/>
            <person name="Kuo A."/>
            <person name="Tritt A."/>
            <person name="Lipzen A."/>
            <person name="He G."/>
            <person name="Yan M."/>
            <person name="Ng V."/>
            <person name="Cullen D."/>
            <person name="Martin F."/>
            <person name="Rosso M.-N."/>
            <person name="Henrissat B."/>
            <person name="Hibbett D."/>
            <person name="Martinez A.T."/>
            <person name="Grigoriev I.V."/>
        </authorList>
    </citation>
    <scope>NUCLEOTIDE SEQUENCE</scope>
    <source>
        <strain evidence="3">AH 40177</strain>
    </source>
</reference>
<dbReference type="Proteomes" id="UP000772434">
    <property type="component" value="Unassembled WGS sequence"/>
</dbReference>
<feature type="transmembrane region" description="Helical" evidence="2">
    <location>
        <begin position="20"/>
        <end position="45"/>
    </location>
</feature>
<dbReference type="EMBL" id="JADNRY010000177">
    <property type="protein sequence ID" value="KAF9062270.1"/>
    <property type="molecule type" value="Genomic_DNA"/>
</dbReference>
<feature type="transmembrane region" description="Helical" evidence="2">
    <location>
        <begin position="101"/>
        <end position="122"/>
    </location>
</feature>
<proteinExistence type="predicted"/>
<protein>
    <submittedName>
        <fullName evidence="3">Uncharacterized protein</fullName>
    </submittedName>
</protein>
<feature type="transmembrane region" description="Helical" evidence="2">
    <location>
        <begin position="134"/>
        <end position="153"/>
    </location>
</feature>
<evidence type="ECO:0000256" key="2">
    <source>
        <dbReference type="SAM" id="Phobius"/>
    </source>
</evidence>
<organism evidence="3 4">
    <name type="scientific">Rhodocollybia butyracea</name>
    <dbReference type="NCBI Taxonomy" id="206335"/>
    <lineage>
        <taxon>Eukaryota</taxon>
        <taxon>Fungi</taxon>
        <taxon>Dikarya</taxon>
        <taxon>Basidiomycota</taxon>
        <taxon>Agaricomycotina</taxon>
        <taxon>Agaricomycetes</taxon>
        <taxon>Agaricomycetidae</taxon>
        <taxon>Agaricales</taxon>
        <taxon>Marasmiineae</taxon>
        <taxon>Omphalotaceae</taxon>
        <taxon>Rhodocollybia</taxon>
    </lineage>
</organism>
<dbReference type="AlphaFoldDB" id="A0A9P5PHN0"/>
<evidence type="ECO:0000313" key="4">
    <source>
        <dbReference type="Proteomes" id="UP000772434"/>
    </source>
</evidence>
<sequence>MTPEEVDEISAAGFVFMHNIGLNIILTSTLLGMYCLAFYISLYIYMKKRNAGGAKKAMLCVLLCTFILMLMFFVSTVGSLFEHVVSLPHAIKQSQGQIYETIISWLSNIIALIADSVIAWRAWAVWMDNKKVKWTLLVLILADIGITLSDGAVDESVLDHHLTINAIPLDCDAFVLSLSVNVIATSLIAFRAWMHHKSMTAISISIKRKRSKAEAILLLLVESGAIYALLQLLVIIMNELEVKKGNVSIQFEFATAFTVLVYEMAAILNPVAIFILVQTDNTYEQSFHLEEILTLSQPPQSQHTSGILNDPEGTPDDAGHTDQETDMIGIGRIDSGAGVHTAMSPMMIVAEQEAETQ</sequence>
<gene>
    <name evidence="3" type="ORF">BDP27DRAFT_1428114</name>
</gene>
<accession>A0A9P5PHN0</accession>
<feature type="transmembrane region" description="Helical" evidence="2">
    <location>
        <begin position="256"/>
        <end position="277"/>
    </location>
</feature>
<feature type="region of interest" description="Disordered" evidence="1">
    <location>
        <begin position="297"/>
        <end position="324"/>
    </location>
</feature>
<evidence type="ECO:0000313" key="3">
    <source>
        <dbReference type="EMBL" id="KAF9062270.1"/>
    </source>
</evidence>
<feature type="compositionally biased region" description="Polar residues" evidence="1">
    <location>
        <begin position="297"/>
        <end position="307"/>
    </location>
</feature>
<dbReference type="OrthoDB" id="3265004at2759"/>
<keyword evidence="4" id="KW-1185">Reference proteome</keyword>
<evidence type="ECO:0000256" key="1">
    <source>
        <dbReference type="SAM" id="MobiDB-lite"/>
    </source>
</evidence>
<feature type="transmembrane region" description="Helical" evidence="2">
    <location>
        <begin position="173"/>
        <end position="194"/>
    </location>
</feature>
<comment type="caution">
    <text evidence="3">The sequence shown here is derived from an EMBL/GenBank/DDBJ whole genome shotgun (WGS) entry which is preliminary data.</text>
</comment>
<keyword evidence="2" id="KW-0472">Membrane</keyword>
<feature type="transmembrane region" description="Helical" evidence="2">
    <location>
        <begin position="57"/>
        <end position="81"/>
    </location>
</feature>